<proteinExistence type="inferred from homology"/>
<dbReference type="GO" id="GO:0016020">
    <property type="term" value="C:membrane"/>
    <property type="evidence" value="ECO:0007669"/>
    <property type="project" value="InterPro"/>
</dbReference>
<gene>
    <name evidence="3" type="ORF">Spb1_06470</name>
</gene>
<dbReference type="Proteomes" id="UP000315349">
    <property type="component" value="Chromosome"/>
</dbReference>
<dbReference type="InterPro" id="IPR007049">
    <property type="entry name" value="Carb-sel_porin_OprB"/>
</dbReference>
<evidence type="ECO:0000313" key="3">
    <source>
        <dbReference type="EMBL" id="QDV28782.1"/>
    </source>
</evidence>
<dbReference type="InterPro" id="IPR052932">
    <property type="entry name" value="OprB_Porin"/>
</dbReference>
<dbReference type="AlphaFoldDB" id="A0A518GJK9"/>
<evidence type="ECO:0000256" key="1">
    <source>
        <dbReference type="ARBA" id="ARBA00008769"/>
    </source>
</evidence>
<keyword evidence="4" id="KW-1185">Reference proteome</keyword>
<dbReference type="GO" id="GO:0015288">
    <property type="term" value="F:porin activity"/>
    <property type="evidence" value="ECO:0007669"/>
    <property type="project" value="InterPro"/>
</dbReference>
<dbReference type="GO" id="GO:0008643">
    <property type="term" value="P:carbohydrate transport"/>
    <property type="evidence" value="ECO:0007669"/>
    <property type="project" value="InterPro"/>
</dbReference>
<name>A0A518GJK9_9PLAN</name>
<dbReference type="EMBL" id="CP036299">
    <property type="protein sequence ID" value="QDV28782.1"/>
    <property type="molecule type" value="Genomic_DNA"/>
</dbReference>
<accession>A0A518GJK9</accession>
<dbReference type="InterPro" id="IPR038673">
    <property type="entry name" value="OprB_sf"/>
</dbReference>
<evidence type="ECO:0000256" key="2">
    <source>
        <dbReference type="RuleBase" id="RU363072"/>
    </source>
</evidence>
<organism evidence="3 4">
    <name type="scientific">Planctopirus ephydatiae</name>
    <dbReference type="NCBI Taxonomy" id="2528019"/>
    <lineage>
        <taxon>Bacteria</taxon>
        <taxon>Pseudomonadati</taxon>
        <taxon>Planctomycetota</taxon>
        <taxon>Planctomycetia</taxon>
        <taxon>Planctomycetales</taxon>
        <taxon>Planctomycetaceae</taxon>
        <taxon>Planctopirus</taxon>
    </lineage>
</organism>
<comment type="similarity">
    <text evidence="1 2">Belongs to the OprB family.</text>
</comment>
<reference evidence="3 4" key="1">
    <citation type="submission" date="2019-02" db="EMBL/GenBank/DDBJ databases">
        <title>Deep-cultivation of Planctomycetes and their phenomic and genomic characterization uncovers novel biology.</title>
        <authorList>
            <person name="Wiegand S."/>
            <person name="Jogler M."/>
            <person name="Boedeker C."/>
            <person name="Pinto D."/>
            <person name="Vollmers J."/>
            <person name="Rivas-Marin E."/>
            <person name="Kohn T."/>
            <person name="Peeters S.H."/>
            <person name="Heuer A."/>
            <person name="Rast P."/>
            <person name="Oberbeckmann S."/>
            <person name="Bunk B."/>
            <person name="Jeske O."/>
            <person name="Meyerdierks A."/>
            <person name="Storesund J.E."/>
            <person name="Kallscheuer N."/>
            <person name="Luecker S."/>
            <person name="Lage O.M."/>
            <person name="Pohl T."/>
            <person name="Merkel B.J."/>
            <person name="Hornburger P."/>
            <person name="Mueller R.-W."/>
            <person name="Bruemmer F."/>
            <person name="Labrenz M."/>
            <person name="Spormann A.M."/>
            <person name="Op den Camp H."/>
            <person name="Overmann J."/>
            <person name="Amann R."/>
            <person name="Jetten M.S.M."/>
            <person name="Mascher T."/>
            <person name="Medema M.H."/>
            <person name="Devos D.P."/>
            <person name="Kaster A.-K."/>
            <person name="Ovreas L."/>
            <person name="Rohde M."/>
            <person name="Galperin M.Y."/>
            <person name="Jogler C."/>
        </authorList>
    </citation>
    <scope>NUCLEOTIDE SEQUENCE [LARGE SCALE GENOMIC DNA]</scope>
    <source>
        <strain evidence="3 4">Spb1</strain>
    </source>
</reference>
<dbReference type="Pfam" id="PF04966">
    <property type="entry name" value="OprB"/>
    <property type="match status" value="1"/>
</dbReference>
<evidence type="ECO:0000313" key="4">
    <source>
        <dbReference type="Proteomes" id="UP000315349"/>
    </source>
</evidence>
<dbReference type="PANTHER" id="PTHR37944:SF1">
    <property type="entry name" value="PORIN B"/>
    <property type="match status" value="1"/>
</dbReference>
<dbReference type="KEGG" id="peh:Spb1_06470"/>
<protein>
    <submittedName>
        <fullName evidence="3">Carbohydrate-selective porin, OprB family</fullName>
    </submittedName>
</protein>
<sequence length="548" mass="59015">MPYGRDMKPSLARFDFPHRSIQDERSNVPSNSLCALAGHEMDGALKSLQLLTGQGGHGMATKSWRSWAHVGWSLGSVLLASSMAAEGLAEESLFTDSWFLRGSAMSRPVEVDSPLSSESFAPSVIETDNYQLASFSSADSFSIDPVSAALSADSWRDRTQLTGNWGGYRDALAESGVTIEASSTNIYQGVASGGNNNEFAFGGRGDLFLKVDGGKAGLQEGLLITLHGEMNYGDAVNRATGAIIPINFAQVFPLPDAPTVALSNVSVTQLLSESMMVYLGKINTLDGFIRPYRGNAHGTDGFMNGAFLFPTVMGRAIPYSTYGGGVVFLREMQPILSINVFDTNSTPTTSGFDEFFNNGASLYIEGRIPTSFFGMEGLHSLSGAYSSGTYRSTDPGLNFIIERIRGLNVPAPLETGSWAFEYSFSQALWVDATDSKRSWGLFGSLGIADGNPNPIRWGSDIGIGGSSPLVSRPNDKFGVGYYYLGVSSELRQIGPIRTALRDEHGVELFYNYQVTPTFQLTPDLQIITPGISTFDTSVNVALRANLIF</sequence>
<dbReference type="PANTHER" id="PTHR37944">
    <property type="entry name" value="PORIN B"/>
    <property type="match status" value="1"/>
</dbReference>
<dbReference type="Gene3D" id="2.40.160.180">
    <property type="entry name" value="Carbohydrate-selective porin OprB"/>
    <property type="match status" value="1"/>
</dbReference>